<dbReference type="InterPro" id="IPR013830">
    <property type="entry name" value="SGNH_hydro"/>
</dbReference>
<protein>
    <submittedName>
        <fullName evidence="5">SGNH/GDSL hydrolase family protein</fullName>
    </submittedName>
</protein>
<dbReference type="EMBL" id="SDWT01000001">
    <property type="protein sequence ID" value="RYB94110.1"/>
    <property type="molecule type" value="Genomic_DNA"/>
</dbReference>
<gene>
    <name evidence="5" type="ORF">EUA93_06985</name>
</gene>
<dbReference type="PANTHER" id="PTHR37981">
    <property type="entry name" value="LIPASE 2"/>
    <property type="match status" value="1"/>
</dbReference>
<evidence type="ECO:0000256" key="2">
    <source>
        <dbReference type="PIRSR" id="PIRSR637460-2"/>
    </source>
</evidence>
<dbReference type="Proteomes" id="UP000294071">
    <property type="component" value="Unassembled WGS sequence"/>
</dbReference>
<dbReference type="AlphaFoldDB" id="A0A4Q2RXW2"/>
<dbReference type="GO" id="GO:0019433">
    <property type="term" value="P:triglyceride catabolic process"/>
    <property type="evidence" value="ECO:0007669"/>
    <property type="project" value="TreeGrafter"/>
</dbReference>
<name>A0A4Q2RXW2_9ACTN</name>
<dbReference type="SUPFAM" id="SSF52266">
    <property type="entry name" value="SGNH hydrolase"/>
    <property type="match status" value="1"/>
</dbReference>
<accession>A0A4Q2RXW2</accession>
<feature type="domain" description="SGNH hydrolase-type esterase" evidence="4">
    <location>
        <begin position="35"/>
        <end position="253"/>
    </location>
</feature>
<dbReference type="PANTHER" id="PTHR37981:SF1">
    <property type="entry name" value="SGNH HYDROLASE-TYPE ESTERASE DOMAIN-CONTAINING PROTEIN"/>
    <property type="match status" value="1"/>
</dbReference>
<organism evidence="5 6">
    <name type="scientific">Nocardioides oleivorans</name>
    <dbReference type="NCBI Taxonomy" id="273676"/>
    <lineage>
        <taxon>Bacteria</taxon>
        <taxon>Bacillati</taxon>
        <taxon>Actinomycetota</taxon>
        <taxon>Actinomycetes</taxon>
        <taxon>Propionibacteriales</taxon>
        <taxon>Nocardioidaceae</taxon>
        <taxon>Nocardioides</taxon>
    </lineage>
</organism>
<evidence type="ECO:0000313" key="6">
    <source>
        <dbReference type="Proteomes" id="UP000294071"/>
    </source>
</evidence>
<dbReference type="GO" id="GO:0004806">
    <property type="term" value="F:triacylglycerol lipase activity"/>
    <property type="evidence" value="ECO:0007669"/>
    <property type="project" value="TreeGrafter"/>
</dbReference>
<dbReference type="Pfam" id="PF13472">
    <property type="entry name" value="Lipase_GDSL_2"/>
    <property type="match status" value="1"/>
</dbReference>
<feature type="disulfide bond" evidence="2">
    <location>
        <begin position="121"/>
        <end position="130"/>
    </location>
</feature>
<keyword evidence="5" id="KW-0378">Hydrolase</keyword>
<dbReference type="InterPro" id="IPR036514">
    <property type="entry name" value="SGNH_hydro_sf"/>
</dbReference>
<keyword evidence="3" id="KW-0732">Signal</keyword>
<keyword evidence="2" id="KW-1015">Disulfide bond</keyword>
<evidence type="ECO:0000256" key="3">
    <source>
        <dbReference type="SAM" id="SignalP"/>
    </source>
</evidence>
<dbReference type="InterPro" id="IPR037460">
    <property type="entry name" value="SEST-like"/>
</dbReference>
<dbReference type="RefSeq" id="WP_129399463.1">
    <property type="nucleotide sequence ID" value="NZ_SDWT01000001.1"/>
</dbReference>
<feature type="active site" description="Nucleophile" evidence="1">
    <location>
        <position position="39"/>
    </location>
</feature>
<feature type="chain" id="PRO_5020789049" evidence="3">
    <location>
        <begin position="29"/>
        <end position="337"/>
    </location>
</feature>
<dbReference type="Gene3D" id="3.40.50.1110">
    <property type="entry name" value="SGNH hydrolase"/>
    <property type="match status" value="1"/>
</dbReference>
<feature type="disulfide bond" evidence="2">
    <location>
        <begin position="56"/>
        <end position="80"/>
    </location>
</feature>
<dbReference type="OrthoDB" id="5503950at2"/>
<dbReference type="CDD" id="cd01823">
    <property type="entry name" value="SEST_like"/>
    <property type="match status" value="1"/>
</dbReference>
<evidence type="ECO:0000313" key="5">
    <source>
        <dbReference type="EMBL" id="RYB94110.1"/>
    </source>
</evidence>
<feature type="signal peptide" evidence="3">
    <location>
        <begin position="1"/>
        <end position="28"/>
    </location>
</feature>
<reference evidence="5 6" key="1">
    <citation type="submission" date="2019-01" db="EMBL/GenBank/DDBJ databases">
        <title>Novel species of Nocardioides.</title>
        <authorList>
            <person name="Liu Q."/>
            <person name="Xin Y.-H."/>
        </authorList>
    </citation>
    <scope>NUCLEOTIDE SEQUENCE [LARGE SCALE GENOMIC DNA]</scope>
    <source>
        <strain evidence="5 6">CGMCC 4.6882</strain>
    </source>
</reference>
<comment type="caution">
    <text evidence="5">The sequence shown here is derived from an EMBL/GenBank/DDBJ whole genome shotgun (WGS) entry which is preliminary data.</text>
</comment>
<evidence type="ECO:0000259" key="4">
    <source>
        <dbReference type="Pfam" id="PF13472"/>
    </source>
</evidence>
<evidence type="ECO:0000256" key="1">
    <source>
        <dbReference type="PIRSR" id="PIRSR637460-1"/>
    </source>
</evidence>
<feature type="active site" evidence="1">
    <location>
        <position position="246"/>
    </location>
</feature>
<proteinExistence type="predicted"/>
<sequence length="337" mass="35125">MHISPRWAMLGAALAALFSPLLVQPAQAAAPVYVALGDSYSSGTGTRSYIDDGTECMRSTQAYPSLIAAGRGYELNLRACSGATIPDVTGTQLSALSAATSYVTISVGGNDAGFADVLTECALPGWASDCDGAIDGAQAFVDGALPPQLASLYADIRGRAPSAQVTVVGYPRIFMGEDCNALTWFSPEEEARLNAMADLINTRTASAASAAGFQFANPTNAFIGHAVCDDPEWLNGLSNPISESYHPNALGHANGYTPVVSAVTGLALTVTRELEATSDATAADQAALQRQYAAADRTIEPDEFVAPDLTTPAIRKAARQAGVDLDRFIARSERAAR</sequence>
<keyword evidence="6" id="KW-1185">Reference proteome</keyword>